<comment type="caution">
    <text evidence="1">The sequence shown here is derived from an EMBL/GenBank/DDBJ whole genome shotgun (WGS) entry which is preliminary data.</text>
</comment>
<gene>
    <name evidence="1" type="ORF">LTR25_004701</name>
</gene>
<dbReference type="EMBL" id="JAXLQG010000007">
    <property type="protein sequence ID" value="KAK5537449.1"/>
    <property type="molecule type" value="Genomic_DNA"/>
</dbReference>
<proteinExistence type="predicted"/>
<keyword evidence="2" id="KW-1185">Reference proteome</keyword>
<evidence type="ECO:0000313" key="2">
    <source>
        <dbReference type="Proteomes" id="UP001345827"/>
    </source>
</evidence>
<evidence type="ECO:0000313" key="1">
    <source>
        <dbReference type="EMBL" id="KAK5537449.1"/>
    </source>
</evidence>
<name>A0AAV9Q7Y9_9PEZI</name>
<sequence>MIDTPAEDAEVIDFVYAGAIHDIFEKALMVLTTTYEAHNPYEPPEAQAYVNASPDAETQIQSEKRKYVEPHQKSHVTAAVQDNPLLSDVVDDAKLEDYLKSMYNESNYFRCRFGSKWLGEHIK</sequence>
<organism evidence="1 2">
    <name type="scientific">Vermiconidia calcicola</name>
    <dbReference type="NCBI Taxonomy" id="1690605"/>
    <lineage>
        <taxon>Eukaryota</taxon>
        <taxon>Fungi</taxon>
        <taxon>Dikarya</taxon>
        <taxon>Ascomycota</taxon>
        <taxon>Pezizomycotina</taxon>
        <taxon>Dothideomycetes</taxon>
        <taxon>Dothideomycetidae</taxon>
        <taxon>Mycosphaerellales</taxon>
        <taxon>Extremaceae</taxon>
        <taxon>Vermiconidia</taxon>
    </lineage>
</organism>
<dbReference type="AlphaFoldDB" id="A0AAV9Q7Y9"/>
<protein>
    <submittedName>
        <fullName evidence="1">Uncharacterized protein</fullName>
    </submittedName>
</protein>
<accession>A0AAV9Q7Y9</accession>
<dbReference type="Proteomes" id="UP001345827">
    <property type="component" value="Unassembled WGS sequence"/>
</dbReference>
<reference evidence="1 2" key="1">
    <citation type="submission" date="2023-06" db="EMBL/GenBank/DDBJ databases">
        <title>Black Yeasts Isolated from many extreme environments.</title>
        <authorList>
            <person name="Coleine C."/>
            <person name="Stajich J.E."/>
            <person name="Selbmann L."/>
        </authorList>
    </citation>
    <scope>NUCLEOTIDE SEQUENCE [LARGE SCALE GENOMIC DNA]</scope>
    <source>
        <strain evidence="1 2">CCFEE 5887</strain>
    </source>
</reference>